<evidence type="ECO:0000313" key="10">
    <source>
        <dbReference type="EMBL" id="MFA9476760.1"/>
    </source>
</evidence>
<dbReference type="EMBL" id="JBGUBD010000001">
    <property type="protein sequence ID" value="MFA9476760.1"/>
    <property type="molecule type" value="Genomic_DNA"/>
</dbReference>
<keyword evidence="3" id="KW-0418">Kinase</keyword>
<dbReference type="InterPro" id="IPR050445">
    <property type="entry name" value="Bact_polysacc_biosynth/exp"/>
</dbReference>
<dbReference type="CDD" id="cd05387">
    <property type="entry name" value="BY-kinase"/>
    <property type="match status" value="1"/>
</dbReference>
<feature type="compositionally biased region" description="Low complexity" evidence="7">
    <location>
        <begin position="12"/>
        <end position="24"/>
    </location>
</feature>
<keyword evidence="1" id="KW-0808">Transferase</keyword>
<keyword evidence="5" id="KW-0829">Tyrosine-protein kinase</keyword>
<dbReference type="NCBIfam" id="TIGR01007">
    <property type="entry name" value="eps_fam"/>
    <property type="match status" value="1"/>
</dbReference>
<proteinExistence type="predicted"/>
<evidence type="ECO:0000256" key="1">
    <source>
        <dbReference type="ARBA" id="ARBA00022679"/>
    </source>
</evidence>
<dbReference type="Pfam" id="PF13614">
    <property type="entry name" value="AAA_31"/>
    <property type="match status" value="1"/>
</dbReference>
<keyword evidence="8" id="KW-1133">Transmembrane helix</keyword>
<feature type="transmembrane region" description="Helical" evidence="8">
    <location>
        <begin position="39"/>
        <end position="61"/>
    </location>
</feature>
<evidence type="ECO:0000256" key="6">
    <source>
        <dbReference type="SAM" id="Coils"/>
    </source>
</evidence>
<keyword evidence="4" id="KW-0067">ATP-binding</keyword>
<evidence type="ECO:0000256" key="8">
    <source>
        <dbReference type="SAM" id="Phobius"/>
    </source>
</evidence>
<gene>
    <name evidence="10" type="ORF">ACERK3_00500</name>
</gene>
<keyword evidence="8" id="KW-0812">Transmembrane</keyword>
<dbReference type="Proteomes" id="UP001575105">
    <property type="component" value="Unassembled WGS sequence"/>
</dbReference>
<evidence type="ECO:0000256" key="3">
    <source>
        <dbReference type="ARBA" id="ARBA00022777"/>
    </source>
</evidence>
<dbReference type="InterPro" id="IPR027417">
    <property type="entry name" value="P-loop_NTPase"/>
</dbReference>
<feature type="domain" description="AAA" evidence="9">
    <location>
        <begin position="535"/>
        <end position="659"/>
    </location>
</feature>
<feature type="coiled-coil region" evidence="6">
    <location>
        <begin position="207"/>
        <end position="352"/>
    </location>
</feature>
<protein>
    <submittedName>
        <fullName evidence="10">Polysaccharide biosynthesis tyrosine autokinase</fullName>
    </submittedName>
</protein>
<organism evidence="10 11">
    <name type="scientific">Natronomicrosphaera hydrolytica</name>
    <dbReference type="NCBI Taxonomy" id="3242702"/>
    <lineage>
        <taxon>Bacteria</taxon>
        <taxon>Pseudomonadati</taxon>
        <taxon>Planctomycetota</taxon>
        <taxon>Phycisphaerae</taxon>
        <taxon>Phycisphaerales</taxon>
        <taxon>Phycisphaeraceae</taxon>
        <taxon>Natronomicrosphaera</taxon>
    </lineage>
</organism>
<dbReference type="InterPro" id="IPR005702">
    <property type="entry name" value="Wzc-like_C"/>
</dbReference>
<reference evidence="10 11" key="1">
    <citation type="submission" date="2024-08" db="EMBL/GenBank/DDBJ databases">
        <title>Whole-genome sequencing of halo(alkali)philic microorganisms from hypersaline lakes.</title>
        <authorList>
            <person name="Sorokin D.Y."/>
            <person name="Merkel A.Y."/>
            <person name="Messina E."/>
            <person name="Yakimov M."/>
        </authorList>
    </citation>
    <scope>NUCLEOTIDE SEQUENCE [LARGE SCALE GENOMIC DNA]</scope>
    <source>
        <strain evidence="10 11">AB-hyl4</strain>
    </source>
</reference>
<dbReference type="PANTHER" id="PTHR32309:SF31">
    <property type="entry name" value="CAPSULAR EXOPOLYSACCHARIDE FAMILY"/>
    <property type="match status" value="1"/>
</dbReference>
<keyword evidence="2" id="KW-0547">Nucleotide-binding</keyword>
<keyword evidence="11" id="KW-1185">Reference proteome</keyword>
<feature type="region of interest" description="Disordered" evidence="7">
    <location>
        <begin position="724"/>
        <end position="753"/>
    </location>
</feature>
<keyword evidence="6" id="KW-0175">Coiled coil</keyword>
<comment type="caution">
    <text evidence="10">The sequence shown here is derived from an EMBL/GenBank/DDBJ whole genome shotgun (WGS) entry which is preliminary data.</text>
</comment>
<keyword evidence="8" id="KW-0472">Membrane</keyword>
<evidence type="ECO:0000256" key="7">
    <source>
        <dbReference type="SAM" id="MobiDB-lite"/>
    </source>
</evidence>
<name>A0ABV4TZI5_9BACT</name>
<feature type="region of interest" description="Disordered" evidence="7">
    <location>
        <begin position="1"/>
        <end position="24"/>
    </location>
</feature>
<dbReference type="InterPro" id="IPR025669">
    <property type="entry name" value="AAA_dom"/>
</dbReference>
<accession>A0ABV4TZI5</accession>
<dbReference type="RefSeq" id="WP_425343687.1">
    <property type="nucleotide sequence ID" value="NZ_JBGUBD010000001.1"/>
</dbReference>
<evidence type="ECO:0000256" key="4">
    <source>
        <dbReference type="ARBA" id="ARBA00022840"/>
    </source>
</evidence>
<sequence>MSANLPSPISPLGPTTGMTPATGGSRFKPIDPLRVLRKYMWLLMLLVIVGVSLGIGTWYVLRTQAPSYTSQAQLRVTPLPQADSTRVASEMHQQRLDVLATFIQNEIMRLRSEDILRATLDRSEVRNTRWFQQHGHDPLRASEKLADDHLRVSMMRGTTLINVSVSTRHAADAAPILDALLAVYLQQIRRQYSQDRDDMRVTYTTERDRWAGEVEQYQRELRDFLRREDLSSLESRHNEASIAYQQLASQRVELELMLDQMRASYEAMQEQQQAGEVGLTPEQMVELEARPGIERLNSELRSYRKEREAMLDRFGEDHYQIRQMDNRIRATREERDREMQRMARELQSARLERAGMDVRSLESRAAALEPRMRSATTRLTDLNDRLTRFRQLQEQLEYARERRDVASEALDSIRVEDARPDAVPVRPHVRPTVAQLTFPQPRVVVPGVTLLVVGLGVGLILLREMLDQRLRSPQDVKACAEADLLGMVPDASEDPTDPGRIERAVARNPTGLVAESFRQVRTAIMAKMDRRGYKTLVLASAQAGGGSSAVTANLAASLALSHRSVLIVDANFRQPHQHDLAAVPQTPGLVECLTGRAKLADAVARTETENLSVLPVGDVNGAAPELLDDARFRTLLSEAEREYDIILIDAPPALLATDTQLIARHVDAIALIVRADRDTRGMTDRMLRLLDGHRADVLGLILNGIRPSAGGYLRRNYQDYYRYQKNGKTNGTTPPAGRLAAPEINEPQDTASR</sequence>
<evidence type="ECO:0000313" key="11">
    <source>
        <dbReference type="Proteomes" id="UP001575105"/>
    </source>
</evidence>
<evidence type="ECO:0000259" key="9">
    <source>
        <dbReference type="Pfam" id="PF13614"/>
    </source>
</evidence>
<dbReference type="SUPFAM" id="SSF52540">
    <property type="entry name" value="P-loop containing nucleoside triphosphate hydrolases"/>
    <property type="match status" value="1"/>
</dbReference>
<evidence type="ECO:0000256" key="5">
    <source>
        <dbReference type="ARBA" id="ARBA00023137"/>
    </source>
</evidence>
<feature type="transmembrane region" description="Helical" evidence="8">
    <location>
        <begin position="443"/>
        <end position="462"/>
    </location>
</feature>
<evidence type="ECO:0000256" key="2">
    <source>
        <dbReference type="ARBA" id="ARBA00022741"/>
    </source>
</evidence>
<dbReference type="Gene3D" id="3.40.50.300">
    <property type="entry name" value="P-loop containing nucleotide triphosphate hydrolases"/>
    <property type="match status" value="1"/>
</dbReference>
<dbReference type="PANTHER" id="PTHR32309">
    <property type="entry name" value="TYROSINE-PROTEIN KINASE"/>
    <property type="match status" value="1"/>
</dbReference>